<feature type="signal peptide" evidence="1">
    <location>
        <begin position="1"/>
        <end position="19"/>
    </location>
</feature>
<dbReference type="EMBL" id="BSYO01000022">
    <property type="protein sequence ID" value="GMH21177.1"/>
    <property type="molecule type" value="Genomic_DNA"/>
</dbReference>
<dbReference type="AlphaFoldDB" id="A0AAD3XXC3"/>
<sequence length="152" mass="17293">MFFAGLGLWSILAFGPCFATVRSRFWIPVKWVMDDELRSWQSSDLMHFRCMSWIMLVDWHDGPLDKELLVKRPVLSSSLNVDSKVTVADSNSTTCNSTTPVYSQLNKRPYAQATCVHQKSANAIRGPGLFPDQPSVVSSADWNWAKARRRRI</sequence>
<keyword evidence="1" id="KW-0732">Signal</keyword>
<feature type="chain" id="PRO_5042023951" description="Secreted protein" evidence="1">
    <location>
        <begin position="20"/>
        <end position="152"/>
    </location>
</feature>
<comment type="caution">
    <text evidence="2">The sequence shown here is derived from an EMBL/GenBank/DDBJ whole genome shotgun (WGS) entry which is preliminary data.</text>
</comment>
<evidence type="ECO:0000313" key="3">
    <source>
        <dbReference type="Proteomes" id="UP001279734"/>
    </source>
</evidence>
<evidence type="ECO:0000256" key="1">
    <source>
        <dbReference type="SAM" id="SignalP"/>
    </source>
</evidence>
<keyword evidence="3" id="KW-1185">Reference proteome</keyword>
<evidence type="ECO:0008006" key="4">
    <source>
        <dbReference type="Google" id="ProtNLM"/>
    </source>
</evidence>
<organism evidence="2 3">
    <name type="scientific">Nepenthes gracilis</name>
    <name type="common">Slender pitcher plant</name>
    <dbReference type="NCBI Taxonomy" id="150966"/>
    <lineage>
        <taxon>Eukaryota</taxon>
        <taxon>Viridiplantae</taxon>
        <taxon>Streptophyta</taxon>
        <taxon>Embryophyta</taxon>
        <taxon>Tracheophyta</taxon>
        <taxon>Spermatophyta</taxon>
        <taxon>Magnoliopsida</taxon>
        <taxon>eudicotyledons</taxon>
        <taxon>Gunneridae</taxon>
        <taxon>Pentapetalae</taxon>
        <taxon>Caryophyllales</taxon>
        <taxon>Nepenthaceae</taxon>
        <taxon>Nepenthes</taxon>
    </lineage>
</organism>
<name>A0AAD3XXC3_NEPGR</name>
<proteinExistence type="predicted"/>
<gene>
    <name evidence="2" type="ORF">Nepgr_023019</name>
</gene>
<protein>
    <recommendedName>
        <fullName evidence="4">Secreted protein</fullName>
    </recommendedName>
</protein>
<reference evidence="2" key="1">
    <citation type="submission" date="2023-05" db="EMBL/GenBank/DDBJ databases">
        <title>Nepenthes gracilis genome sequencing.</title>
        <authorList>
            <person name="Fukushima K."/>
        </authorList>
    </citation>
    <scope>NUCLEOTIDE SEQUENCE</scope>
    <source>
        <strain evidence="2">SING2019-196</strain>
    </source>
</reference>
<accession>A0AAD3XXC3</accession>
<dbReference type="Proteomes" id="UP001279734">
    <property type="component" value="Unassembled WGS sequence"/>
</dbReference>
<evidence type="ECO:0000313" key="2">
    <source>
        <dbReference type="EMBL" id="GMH21177.1"/>
    </source>
</evidence>